<evidence type="ECO:0000259" key="2">
    <source>
        <dbReference type="SMART" id="SM00481"/>
    </source>
</evidence>
<sequence length="105" mass="11626">MSSFFSHLRVSSEYSISQGLLTIDQIVDNAKKYSIPSIALTDKSNMFGLVKFFSKCEASGIKPISGSSIRLIFEDDDESHEILCLAKSNTGHKNLMKIISKAHNN</sequence>
<dbReference type="EMBL" id="SHBH01000022">
    <property type="protein sequence ID" value="RZO25942.1"/>
    <property type="molecule type" value="Genomic_DNA"/>
</dbReference>
<comment type="caution">
    <text evidence="3">The sequence shown here is derived from an EMBL/GenBank/DDBJ whole genome shotgun (WGS) entry which is preliminary data.</text>
</comment>
<dbReference type="InterPro" id="IPR003141">
    <property type="entry name" value="Pol/His_phosphatase_N"/>
</dbReference>
<gene>
    <name evidence="3" type="ORF">EVA95_02810</name>
</gene>
<accession>A0A520MXJ5</accession>
<dbReference type="GO" id="GO:0006260">
    <property type="term" value="P:DNA replication"/>
    <property type="evidence" value="ECO:0007669"/>
    <property type="project" value="InterPro"/>
</dbReference>
<protein>
    <recommendedName>
        <fullName evidence="1">DNA polymerase III subunit alpha</fullName>
    </recommendedName>
</protein>
<dbReference type="InterPro" id="IPR016195">
    <property type="entry name" value="Pol/histidinol_Pase-like"/>
</dbReference>
<dbReference type="Pfam" id="PF02811">
    <property type="entry name" value="PHP"/>
    <property type="match status" value="1"/>
</dbReference>
<dbReference type="PANTHER" id="PTHR32294:SF0">
    <property type="entry name" value="DNA POLYMERASE III SUBUNIT ALPHA"/>
    <property type="match status" value="1"/>
</dbReference>
<dbReference type="AlphaFoldDB" id="A0A520MXJ5"/>
<dbReference type="SUPFAM" id="SSF89550">
    <property type="entry name" value="PHP domain-like"/>
    <property type="match status" value="1"/>
</dbReference>
<feature type="non-terminal residue" evidence="3">
    <location>
        <position position="105"/>
    </location>
</feature>
<dbReference type="PANTHER" id="PTHR32294">
    <property type="entry name" value="DNA POLYMERASE III SUBUNIT ALPHA"/>
    <property type="match status" value="1"/>
</dbReference>
<evidence type="ECO:0000313" key="4">
    <source>
        <dbReference type="Proteomes" id="UP000319384"/>
    </source>
</evidence>
<name>A0A520MXJ5_9GAMM</name>
<proteinExistence type="predicted"/>
<organism evidence="3 4">
    <name type="scientific">SAR86 cluster bacterium</name>
    <dbReference type="NCBI Taxonomy" id="2030880"/>
    <lineage>
        <taxon>Bacteria</taxon>
        <taxon>Pseudomonadati</taxon>
        <taxon>Pseudomonadota</taxon>
        <taxon>Gammaproteobacteria</taxon>
        <taxon>SAR86 cluster</taxon>
    </lineage>
</organism>
<dbReference type="SMART" id="SM00481">
    <property type="entry name" value="POLIIIAc"/>
    <property type="match status" value="1"/>
</dbReference>
<dbReference type="InterPro" id="IPR004013">
    <property type="entry name" value="PHP_dom"/>
</dbReference>
<dbReference type="Proteomes" id="UP000319384">
    <property type="component" value="Unassembled WGS sequence"/>
</dbReference>
<dbReference type="GO" id="GO:0008408">
    <property type="term" value="F:3'-5' exonuclease activity"/>
    <property type="evidence" value="ECO:0007669"/>
    <property type="project" value="InterPro"/>
</dbReference>
<evidence type="ECO:0000313" key="3">
    <source>
        <dbReference type="EMBL" id="RZO25942.1"/>
    </source>
</evidence>
<feature type="domain" description="Polymerase/histidinol phosphatase N-terminal" evidence="2">
    <location>
        <begin position="6"/>
        <end position="73"/>
    </location>
</feature>
<evidence type="ECO:0000256" key="1">
    <source>
        <dbReference type="ARBA" id="ARBA00019114"/>
    </source>
</evidence>
<dbReference type="Gene3D" id="3.20.20.140">
    <property type="entry name" value="Metal-dependent hydrolases"/>
    <property type="match status" value="1"/>
</dbReference>
<reference evidence="3 4" key="1">
    <citation type="submission" date="2019-02" db="EMBL/GenBank/DDBJ databases">
        <title>Prokaryotic population dynamics and viral predation in marine succession experiment using metagenomics: the confinement effect.</title>
        <authorList>
            <person name="Haro-Moreno J.M."/>
            <person name="Rodriguez-Valera F."/>
            <person name="Lopez-Perez M."/>
        </authorList>
    </citation>
    <scope>NUCLEOTIDE SEQUENCE [LARGE SCALE GENOMIC DNA]</scope>
    <source>
        <strain evidence="3">MED-G162</strain>
    </source>
</reference>
<dbReference type="InterPro" id="IPR004805">
    <property type="entry name" value="DnaE2/DnaE/PolC"/>
</dbReference>